<evidence type="ECO:0000313" key="3">
    <source>
        <dbReference type="Proteomes" id="UP001432062"/>
    </source>
</evidence>
<reference evidence="2" key="1">
    <citation type="submission" date="2022-10" db="EMBL/GenBank/DDBJ databases">
        <title>The complete genomes of actinobacterial strains from the NBC collection.</title>
        <authorList>
            <person name="Joergensen T.S."/>
            <person name="Alvarez Arevalo M."/>
            <person name="Sterndorff E.B."/>
            <person name="Faurdal D."/>
            <person name="Vuksanovic O."/>
            <person name="Mourched A.-S."/>
            <person name="Charusanti P."/>
            <person name="Shaw S."/>
            <person name="Blin K."/>
            <person name="Weber T."/>
        </authorList>
    </citation>
    <scope>NUCLEOTIDE SEQUENCE</scope>
    <source>
        <strain evidence="2">NBC_01482</strain>
    </source>
</reference>
<protein>
    <submittedName>
        <fullName evidence="2">MBL fold metallo-hydrolase</fullName>
    </submittedName>
</protein>
<dbReference type="InterPro" id="IPR001279">
    <property type="entry name" value="Metallo-B-lactamas"/>
</dbReference>
<dbReference type="PANTHER" id="PTHR23131:SF4">
    <property type="entry name" value="METALLO-BETA-LACTAMASE SUPERFAMILY POTEIN"/>
    <property type="match status" value="1"/>
</dbReference>
<dbReference type="EMBL" id="CP109441">
    <property type="protein sequence ID" value="WUV46609.1"/>
    <property type="molecule type" value="Genomic_DNA"/>
</dbReference>
<dbReference type="PANTHER" id="PTHR23131">
    <property type="entry name" value="ENDORIBONUCLEASE LACTB2"/>
    <property type="match status" value="1"/>
</dbReference>
<dbReference type="RefSeq" id="WP_329410481.1">
    <property type="nucleotide sequence ID" value="NZ_CP109441.1"/>
</dbReference>
<dbReference type="SMART" id="SM00849">
    <property type="entry name" value="Lactamase_B"/>
    <property type="match status" value="1"/>
</dbReference>
<dbReference type="Pfam" id="PF00753">
    <property type="entry name" value="Lactamase_B"/>
    <property type="match status" value="1"/>
</dbReference>
<dbReference type="InterPro" id="IPR036866">
    <property type="entry name" value="RibonucZ/Hydroxyglut_hydro"/>
</dbReference>
<dbReference type="Proteomes" id="UP001432062">
    <property type="component" value="Chromosome"/>
</dbReference>
<dbReference type="InterPro" id="IPR050662">
    <property type="entry name" value="Sec-metab_biosynth-thioest"/>
</dbReference>
<dbReference type="Gene3D" id="3.60.15.10">
    <property type="entry name" value="Ribonuclease Z/Hydroxyacylglutathione hydrolase-like"/>
    <property type="match status" value="1"/>
</dbReference>
<evidence type="ECO:0000313" key="2">
    <source>
        <dbReference type="EMBL" id="WUV46609.1"/>
    </source>
</evidence>
<dbReference type="SUPFAM" id="SSF56281">
    <property type="entry name" value="Metallo-hydrolase/oxidoreductase"/>
    <property type="match status" value="1"/>
</dbReference>
<accession>A0ABZ1YXY3</accession>
<sequence>MSEPSERSIDTAESRNAWADSKIERVSNNVYRIPLPMPGDGLRAINVYALLDEEGVTLIDAGWALPEAKDALGRALAEFDCGFADIREFVATHVHRDHYTMAIDIRRTFGSRVLLGEGERANLLYMEELIAGTAQPGYLARLHRGGASNLISQVTPDHTPRRSDWEFPDHWLKDGAILEVAGRSLRVIATPGHTSGHLVFHDADDGLLFSGDHVLPHITPSIGFQPAPYSQPLADYLDSLQLMLTLPDPRLLPAHGPAGGSTHARVHELLDHHELRLAEALDAVDTTVTAHQVAKVVPWTRHKREFTDLAPFDQVLAVNETGAHLDVLSMRGYLTDELREDGSVVYRRR</sequence>
<name>A0ABZ1YXY3_9NOCA</name>
<evidence type="ECO:0000259" key="1">
    <source>
        <dbReference type="SMART" id="SM00849"/>
    </source>
</evidence>
<feature type="domain" description="Metallo-beta-lactamase" evidence="1">
    <location>
        <begin position="44"/>
        <end position="255"/>
    </location>
</feature>
<organism evidence="2 3">
    <name type="scientific">Nocardia vinacea</name>
    <dbReference type="NCBI Taxonomy" id="96468"/>
    <lineage>
        <taxon>Bacteria</taxon>
        <taxon>Bacillati</taxon>
        <taxon>Actinomycetota</taxon>
        <taxon>Actinomycetes</taxon>
        <taxon>Mycobacteriales</taxon>
        <taxon>Nocardiaceae</taxon>
        <taxon>Nocardia</taxon>
    </lineage>
</organism>
<keyword evidence="3" id="KW-1185">Reference proteome</keyword>
<gene>
    <name evidence="2" type="ORF">OG563_47560</name>
</gene>
<proteinExistence type="predicted"/>